<keyword evidence="13 19" id="KW-1015">Disulfide bond</keyword>
<dbReference type="PROSITE" id="PS00435">
    <property type="entry name" value="PEROXIDASE_1"/>
    <property type="match status" value="1"/>
</dbReference>
<dbReference type="InterPro" id="IPR002016">
    <property type="entry name" value="Haem_peroxidase"/>
</dbReference>
<dbReference type="CDD" id="cd00693">
    <property type="entry name" value="secretory_peroxidase"/>
    <property type="match status" value="1"/>
</dbReference>
<keyword evidence="10 17" id="KW-0106">Calcium</keyword>
<feature type="binding site" evidence="17">
    <location>
        <position position="168"/>
    </location>
    <ligand>
        <name>Ca(2+)</name>
        <dbReference type="ChEBI" id="CHEBI:29108"/>
        <label>1</label>
    </ligand>
</feature>
<dbReference type="PROSITE" id="PS50873">
    <property type="entry name" value="PEROXIDASE_4"/>
    <property type="match status" value="1"/>
</dbReference>
<dbReference type="Pfam" id="PF00141">
    <property type="entry name" value="peroxidase"/>
    <property type="match status" value="1"/>
</dbReference>
<protein>
    <recommendedName>
        <fullName evidence="4 20">Peroxidase</fullName>
        <ecNumber evidence="4 20">1.11.1.7</ecNumber>
    </recommendedName>
</protein>
<dbReference type="GO" id="GO:0046872">
    <property type="term" value="F:metal ion binding"/>
    <property type="evidence" value="ECO:0007669"/>
    <property type="project" value="UniProtKB-UniRule"/>
</dbReference>
<evidence type="ECO:0000256" key="12">
    <source>
        <dbReference type="ARBA" id="ARBA00023004"/>
    </source>
</evidence>
<feature type="binding site" evidence="17">
    <location>
        <position position="272"/>
    </location>
    <ligand>
        <name>Ca(2+)</name>
        <dbReference type="ChEBI" id="CHEBI:29108"/>
        <label>2</label>
    </ligand>
</feature>
<evidence type="ECO:0000256" key="19">
    <source>
        <dbReference type="PIRSR" id="PIRSR600823-5"/>
    </source>
</evidence>
<keyword evidence="14 20" id="KW-0376">Hydrogen peroxide</keyword>
<feature type="disulfide bond" evidence="19">
    <location>
        <begin position="200"/>
        <end position="401"/>
    </location>
</feature>
<feature type="binding site" description="axial binding residue" evidence="17">
    <location>
        <position position="271"/>
    </location>
    <ligand>
        <name>heme b</name>
        <dbReference type="ChEBI" id="CHEBI:60344"/>
    </ligand>
    <ligandPart>
        <name>Fe</name>
        <dbReference type="ChEBI" id="CHEBI:18248"/>
    </ligandPart>
</feature>
<dbReference type="PRINTS" id="PR00458">
    <property type="entry name" value="PEROXIDASE"/>
</dbReference>
<evidence type="ECO:0000256" key="3">
    <source>
        <dbReference type="ARBA" id="ARBA00006873"/>
    </source>
</evidence>
<feature type="binding site" evidence="16">
    <location>
        <position position="241"/>
    </location>
    <ligand>
        <name>substrate</name>
    </ligand>
</feature>
<dbReference type="SUPFAM" id="SSF48113">
    <property type="entry name" value="Heme-dependent peroxidases"/>
    <property type="match status" value="1"/>
</dbReference>
<dbReference type="GO" id="GO:0042744">
    <property type="term" value="P:hydrogen peroxide catabolic process"/>
    <property type="evidence" value="ECO:0007669"/>
    <property type="project" value="UniProtKB-KW"/>
</dbReference>
<evidence type="ECO:0000256" key="10">
    <source>
        <dbReference type="ARBA" id="ARBA00022837"/>
    </source>
</evidence>
<dbReference type="PRINTS" id="PR00461">
    <property type="entry name" value="PLPEROXIDASE"/>
</dbReference>
<feature type="disulfide bond" evidence="19">
    <location>
        <begin position="150"/>
        <end position="155"/>
    </location>
</feature>
<sequence>MSFRSCIAVCGYTSIYNMPNSSWLFLRSSLVTDHHSSSSSSTSTSYHHHYHFSVFFFISGISSEKHRQIHILPLLLIMALPLHQLPIIMLGLCFSVTMLSSHSEAKPLQVGFYSETCPDAESIVRNVVTHAVSSDPNMAPVLLRLHYHDCIVEGCDGSILIENGKKSEKNAFGHQGVRGFDVIERAKSELEATCPGVVSCADIVALAARDAVSLANGPSYRVATGRRDGLVSDIALADDMPDVSDSIFQLKAKFRNKGLSDKDLVLLSAAHTIGTTACFFMTRRLYNFMPGGGADPSISPRFLPVLTSRCPRDGNVNVRLAMDEGSEREFDKHILENIRRGFAVLASDARLGDDENTRSVVNSYFDPTSASSFEADFVDSIVKMGHIGVKTGSLGKIRRKCSSFN</sequence>
<feature type="disulfide bond" evidence="19">
    <location>
        <begin position="117"/>
        <end position="194"/>
    </location>
</feature>
<feature type="binding site" evidence="17">
    <location>
        <position position="152"/>
    </location>
    <ligand>
        <name>Ca(2+)</name>
        <dbReference type="ChEBI" id="CHEBI:29108"/>
        <label>1</label>
    </ligand>
</feature>
<comment type="caution">
    <text evidence="22">The sequence shown here is derived from an EMBL/GenBank/DDBJ whole genome shotgun (WGS) entry which is preliminary data.</text>
</comment>
<organism evidence="22 23">
    <name type="scientific">Acacia crassicarpa</name>
    <name type="common">northern wattle</name>
    <dbReference type="NCBI Taxonomy" id="499986"/>
    <lineage>
        <taxon>Eukaryota</taxon>
        <taxon>Viridiplantae</taxon>
        <taxon>Streptophyta</taxon>
        <taxon>Embryophyta</taxon>
        <taxon>Tracheophyta</taxon>
        <taxon>Spermatophyta</taxon>
        <taxon>Magnoliopsida</taxon>
        <taxon>eudicotyledons</taxon>
        <taxon>Gunneridae</taxon>
        <taxon>Pentapetalae</taxon>
        <taxon>rosids</taxon>
        <taxon>fabids</taxon>
        <taxon>Fabales</taxon>
        <taxon>Fabaceae</taxon>
        <taxon>Caesalpinioideae</taxon>
        <taxon>mimosoid clade</taxon>
        <taxon>Acacieae</taxon>
        <taxon>Acacia</taxon>
    </lineage>
</organism>
<feature type="disulfide bond" evidence="19">
    <location>
        <begin position="278"/>
        <end position="310"/>
    </location>
</feature>
<evidence type="ECO:0000256" key="20">
    <source>
        <dbReference type="RuleBase" id="RU362060"/>
    </source>
</evidence>
<keyword evidence="6 20" id="KW-0575">Peroxidase</keyword>
<evidence type="ECO:0000256" key="17">
    <source>
        <dbReference type="PIRSR" id="PIRSR600823-3"/>
    </source>
</evidence>
<evidence type="ECO:0000256" key="4">
    <source>
        <dbReference type="ARBA" id="ARBA00012313"/>
    </source>
</evidence>
<feature type="binding site" evidence="17">
    <location>
        <position position="331"/>
    </location>
    <ligand>
        <name>Ca(2+)</name>
        <dbReference type="ChEBI" id="CHEBI:29108"/>
        <label>2</label>
    </ligand>
</feature>
<dbReference type="AlphaFoldDB" id="A0AAE1KCE5"/>
<dbReference type="InterPro" id="IPR019793">
    <property type="entry name" value="Peroxidases_heam-ligand_BS"/>
</dbReference>
<dbReference type="PANTHER" id="PTHR31235">
    <property type="entry name" value="PEROXIDASE 25-RELATED"/>
    <property type="match status" value="1"/>
</dbReference>
<comment type="catalytic activity">
    <reaction evidence="1 20">
        <text>2 a phenolic donor + H2O2 = 2 a phenolic radical donor + 2 H2O</text>
        <dbReference type="Rhea" id="RHEA:56136"/>
        <dbReference type="ChEBI" id="CHEBI:15377"/>
        <dbReference type="ChEBI" id="CHEBI:16240"/>
        <dbReference type="ChEBI" id="CHEBI:139520"/>
        <dbReference type="ChEBI" id="CHEBI:139521"/>
        <dbReference type="EC" id="1.11.1.7"/>
    </reaction>
</comment>
<dbReference type="GO" id="GO:0140825">
    <property type="term" value="F:lactoperoxidase activity"/>
    <property type="evidence" value="ECO:0007669"/>
    <property type="project" value="UniProtKB-EC"/>
</dbReference>
<evidence type="ECO:0000256" key="8">
    <source>
        <dbReference type="ARBA" id="ARBA00022723"/>
    </source>
</evidence>
<keyword evidence="12 17" id="KW-0408">Iron</keyword>
<keyword evidence="8 17" id="KW-0479">Metal-binding</keyword>
<evidence type="ECO:0000313" key="22">
    <source>
        <dbReference type="EMBL" id="KAK4271219.1"/>
    </source>
</evidence>
<feature type="binding site" evidence="17">
    <location>
        <position position="156"/>
    </location>
    <ligand>
        <name>Ca(2+)</name>
        <dbReference type="ChEBI" id="CHEBI:29108"/>
        <label>1</label>
    </ligand>
</feature>
<dbReference type="InterPro" id="IPR000823">
    <property type="entry name" value="Peroxidase_pln"/>
</dbReference>
<dbReference type="EMBL" id="JAWXYG010000005">
    <property type="protein sequence ID" value="KAK4271219.1"/>
    <property type="molecule type" value="Genomic_DNA"/>
</dbReference>
<evidence type="ECO:0000256" key="15">
    <source>
        <dbReference type="PIRSR" id="PIRSR600823-1"/>
    </source>
</evidence>
<evidence type="ECO:0000259" key="21">
    <source>
        <dbReference type="PROSITE" id="PS50873"/>
    </source>
</evidence>
<evidence type="ECO:0000256" key="6">
    <source>
        <dbReference type="ARBA" id="ARBA00022559"/>
    </source>
</evidence>
<dbReference type="GO" id="GO:0006979">
    <property type="term" value="P:response to oxidative stress"/>
    <property type="evidence" value="ECO:0007669"/>
    <property type="project" value="UniProtKB-UniRule"/>
</dbReference>
<comment type="similarity">
    <text evidence="3">Belongs to the peroxidase family. Ascorbate peroxidase subfamily.</text>
</comment>
<proteinExistence type="inferred from homology"/>
<comment type="function">
    <text evidence="2">Removal of H(2)O(2), oxidation of toxic reductants, biosynthesis and degradation of lignin, suberization, auxin catabolism, response to environmental stresses such as wounding, pathogen attack and oxidative stress. These functions might be dependent on each isozyme/isoform in each plant tissue.</text>
</comment>
<dbReference type="FunFam" id="1.10.520.10:FF:000008">
    <property type="entry name" value="Peroxidase"/>
    <property type="match status" value="1"/>
</dbReference>
<feature type="binding site" evidence="17">
    <location>
        <position position="154"/>
    </location>
    <ligand>
        <name>Ca(2+)</name>
        <dbReference type="ChEBI" id="CHEBI:29108"/>
        <label>1</label>
    </ligand>
</feature>
<gene>
    <name evidence="22" type="ORF">QN277_019943</name>
</gene>
<feature type="binding site" evidence="17">
    <location>
        <position position="149"/>
    </location>
    <ligand>
        <name>Ca(2+)</name>
        <dbReference type="ChEBI" id="CHEBI:29108"/>
        <label>1</label>
    </ligand>
</feature>
<dbReference type="FunFam" id="1.10.420.10:FF:000010">
    <property type="entry name" value="Peroxidase"/>
    <property type="match status" value="1"/>
</dbReference>
<evidence type="ECO:0000256" key="9">
    <source>
        <dbReference type="ARBA" id="ARBA00022729"/>
    </source>
</evidence>
<comment type="subcellular location">
    <subcellularLocation>
        <location evidence="20">Secreted</location>
    </subcellularLocation>
</comment>
<keyword evidence="7 20" id="KW-0349">Heme</keyword>
<name>A0AAE1KCE5_9FABA</name>
<accession>A0AAE1KCE5</accession>
<evidence type="ECO:0000256" key="11">
    <source>
        <dbReference type="ARBA" id="ARBA00023002"/>
    </source>
</evidence>
<dbReference type="Proteomes" id="UP001293593">
    <property type="component" value="Unassembled WGS sequence"/>
</dbReference>
<comment type="similarity">
    <text evidence="20">Belongs to the peroxidase family. Classical plant (class III) peroxidase subfamily.</text>
</comment>
<feature type="domain" description="Plant heme peroxidase family profile" evidence="21">
    <location>
        <begin position="107"/>
        <end position="405"/>
    </location>
</feature>
<dbReference type="Gene3D" id="1.10.520.10">
    <property type="match status" value="1"/>
</dbReference>
<evidence type="ECO:0000256" key="13">
    <source>
        <dbReference type="ARBA" id="ARBA00023157"/>
    </source>
</evidence>
<evidence type="ECO:0000256" key="2">
    <source>
        <dbReference type="ARBA" id="ARBA00002322"/>
    </source>
</evidence>
<feature type="binding site" evidence="17">
    <location>
        <position position="323"/>
    </location>
    <ligand>
        <name>Ca(2+)</name>
        <dbReference type="ChEBI" id="CHEBI:29108"/>
        <label>2</label>
    </ligand>
</feature>
<comment type="cofactor">
    <cofactor evidence="17 20">
        <name>heme b</name>
        <dbReference type="ChEBI" id="CHEBI:60344"/>
    </cofactor>
    <text evidence="17 20">Binds 1 heme b (iron(II)-protoporphyrin IX) group per subunit.</text>
</comment>
<feature type="binding site" evidence="17">
    <location>
        <position position="158"/>
    </location>
    <ligand>
        <name>Ca(2+)</name>
        <dbReference type="ChEBI" id="CHEBI:29108"/>
        <label>1</label>
    </ligand>
</feature>
<dbReference type="InterPro" id="IPR010255">
    <property type="entry name" value="Haem_peroxidase_sf"/>
</dbReference>
<dbReference type="Gene3D" id="1.10.420.10">
    <property type="entry name" value="Peroxidase, domain 2"/>
    <property type="match status" value="1"/>
</dbReference>
<keyword evidence="5 20" id="KW-0964">Secreted</keyword>
<evidence type="ECO:0000256" key="7">
    <source>
        <dbReference type="ARBA" id="ARBA00022617"/>
    </source>
</evidence>
<keyword evidence="9" id="KW-0732">Signal</keyword>
<evidence type="ECO:0000256" key="1">
    <source>
        <dbReference type="ARBA" id="ARBA00000189"/>
    </source>
</evidence>
<feature type="active site" description="Proton acceptor" evidence="15">
    <location>
        <position position="148"/>
    </location>
</feature>
<evidence type="ECO:0000256" key="5">
    <source>
        <dbReference type="ARBA" id="ARBA00022525"/>
    </source>
</evidence>
<dbReference type="EC" id="1.11.1.7" evidence="4 20"/>
<evidence type="ECO:0000313" key="23">
    <source>
        <dbReference type="Proteomes" id="UP001293593"/>
    </source>
</evidence>
<feature type="site" description="Transition state stabilizer" evidence="18">
    <location>
        <position position="144"/>
    </location>
</feature>
<dbReference type="InterPro" id="IPR033905">
    <property type="entry name" value="Secretory_peroxidase"/>
</dbReference>
<reference evidence="22" key="1">
    <citation type="submission" date="2023-10" db="EMBL/GenBank/DDBJ databases">
        <title>Chromosome-level genome of the transformable northern wattle, Acacia crassicarpa.</title>
        <authorList>
            <person name="Massaro I."/>
            <person name="Sinha N.R."/>
            <person name="Poethig S."/>
            <person name="Leichty A.R."/>
        </authorList>
    </citation>
    <scope>NUCLEOTIDE SEQUENCE</scope>
    <source>
        <strain evidence="22">Acra3RX</strain>
        <tissue evidence="22">Leaf</tissue>
    </source>
</reference>
<dbReference type="GO" id="GO:0020037">
    <property type="term" value="F:heme binding"/>
    <property type="evidence" value="ECO:0007669"/>
    <property type="project" value="UniProtKB-UniRule"/>
</dbReference>
<keyword evidence="11 20" id="KW-0560">Oxidoreductase</keyword>
<evidence type="ECO:0000256" key="16">
    <source>
        <dbReference type="PIRSR" id="PIRSR600823-2"/>
    </source>
</evidence>
<dbReference type="GO" id="GO:0005576">
    <property type="term" value="C:extracellular region"/>
    <property type="evidence" value="ECO:0007669"/>
    <property type="project" value="UniProtKB-SubCell"/>
</dbReference>
<keyword evidence="23" id="KW-1185">Reference proteome</keyword>
<comment type="cofactor">
    <cofactor evidence="17 20">
        <name>Ca(2+)</name>
        <dbReference type="ChEBI" id="CHEBI:29108"/>
    </cofactor>
    <text evidence="17 20">Binds 2 calcium ions per subunit.</text>
</comment>
<evidence type="ECO:0000256" key="14">
    <source>
        <dbReference type="ARBA" id="ARBA00023324"/>
    </source>
</evidence>
<evidence type="ECO:0000256" key="18">
    <source>
        <dbReference type="PIRSR" id="PIRSR600823-4"/>
    </source>
</evidence>